<organism evidence="1">
    <name type="scientific">Albugo laibachii Nc14</name>
    <dbReference type="NCBI Taxonomy" id="890382"/>
    <lineage>
        <taxon>Eukaryota</taxon>
        <taxon>Sar</taxon>
        <taxon>Stramenopiles</taxon>
        <taxon>Oomycota</taxon>
        <taxon>Peronosporomycetes</taxon>
        <taxon>Albuginales</taxon>
        <taxon>Albuginaceae</taxon>
        <taxon>Albugo</taxon>
    </lineage>
</organism>
<protein>
    <submittedName>
        <fullName evidence="1">AlNc14C298G10337 protein</fullName>
    </submittedName>
</protein>
<reference evidence="1" key="2">
    <citation type="submission" date="2011-02" db="EMBL/GenBank/DDBJ databases">
        <authorList>
            <person name="MacLean D."/>
        </authorList>
    </citation>
    <scope>NUCLEOTIDE SEQUENCE</scope>
</reference>
<name>F0WVK2_9STRA</name>
<sequence length="344" mass="39973">MMNIPTDAHGYPRAHINFFSRASSMLFSIFGLYSNESAKLDEIQEAFLQTRKTNVLENSHSMEFSKWELFKQTILAKLVCWDTNVVLEIHQVEPSLNEQEYDKRAELNSAAGCLANEFMQWRERISSTQIDENCANSSDDLTSVATTQSDSPEKKSDLVHSVRPKTLHLLNICANEKELRALKKIHAPPPLKCKKNRSKKIKLELRSIVCFMGVVDRNRRHLSMYTKLVTKKRKREGSGMMDEESQDNMQSALASKKKRFLPSSPTRFCAVEMYYAPCPINAARTIQLAYRRYLDKWRMHQVPKYSDQFNERHTQMHIIRAKMRDVNRRIALLRSRTHSLEPST</sequence>
<accession>F0WVK2</accession>
<dbReference type="AlphaFoldDB" id="F0WVK2"/>
<reference evidence="1" key="1">
    <citation type="journal article" date="2011" name="PLoS Biol.">
        <title>Gene gain and loss during evolution of obligate parasitism in the white rust pathogen of Arabidopsis thaliana.</title>
        <authorList>
            <person name="Kemen E."/>
            <person name="Gardiner A."/>
            <person name="Schultz-Larsen T."/>
            <person name="Kemen A.C."/>
            <person name="Balmuth A.L."/>
            <person name="Robert-Seilaniantz A."/>
            <person name="Bailey K."/>
            <person name="Holub E."/>
            <person name="Studholme D.J."/>
            <person name="Maclean D."/>
            <person name="Jones J.D."/>
        </authorList>
    </citation>
    <scope>NUCLEOTIDE SEQUENCE</scope>
</reference>
<proteinExistence type="predicted"/>
<dbReference type="HOGENOM" id="CLU_807561_0_0_1"/>
<evidence type="ECO:0000313" key="1">
    <source>
        <dbReference type="EMBL" id="CCA25444.1"/>
    </source>
</evidence>
<gene>
    <name evidence="1" type="primary">AlNc14C298G10337</name>
    <name evidence="1" type="ORF">ALNC14_115880</name>
</gene>
<dbReference type="EMBL" id="FR824343">
    <property type="protein sequence ID" value="CCA25444.1"/>
    <property type="molecule type" value="Genomic_DNA"/>
</dbReference>